<dbReference type="GO" id="GO:0004822">
    <property type="term" value="F:isoleucine-tRNA ligase activity"/>
    <property type="evidence" value="ECO:0007669"/>
    <property type="project" value="TreeGrafter"/>
</dbReference>
<dbReference type="SUPFAM" id="SSF47323">
    <property type="entry name" value="Anticodon-binding domain of a subclass of class I aminoacyl-tRNA synthetases"/>
    <property type="match status" value="1"/>
</dbReference>
<name>A0A9N8QBW0_9BASI</name>
<dbReference type="GO" id="GO:0005739">
    <property type="term" value="C:mitochondrion"/>
    <property type="evidence" value="ECO:0007669"/>
    <property type="project" value="TreeGrafter"/>
</dbReference>
<dbReference type="GO" id="GO:0005524">
    <property type="term" value="F:ATP binding"/>
    <property type="evidence" value="ECO:0007669"/>
    <property type="project" value="InterPro"/>
</dbReference>
<evidence type="ECO:0008006" key="3">
    <source>
        <dbReference type="Google" id="ProtNLM"/>
    </source>
</evidence>
<reference evidence="1 2" key="1">
    <citation type="submission" date="2020-10" db="EMBL/GenBank/DDBJ databases">
        <authorList>
            <person name="Sedaghatjoo S."/>
        </authorList>
    </citation>
    <scope>NUCLEOTIDE SEQUENCE [LARGE SCALE GENOMIC DNA]</scope>
    <source>
        <strain evidence="1 2">LLFL</strain>
    </source>
</reference>
<evidence type="ECO:0000313" key="1">
    <source>
        <dbReference type="EMBL" id="CAD6915488.1"/>
    </source>
</evidence>
<dbReference type="GO" id="GO:0032543">
    <property type="term" value="P:mitochondrial translation"/>
    <property type="evidence" value="ECO:0007669"/>
    <property type="project" value="TreeGrafter"/>
</dbReference>
<dbReference type="PANTHER" id="PTHR42765:SF1">
    <property type="entry name" value="ISOLEUCINE--TRNA LIGASE, MITOCHONDRIAL"/>
    <property type="match status" value="1"/>
</dbReference>
<dbReference type="InterPro" id="IPR009080">
    <property type="entry name" value="tRNAsynth_Ia_anticodon-bd"/>
</dbReference>
<dbReference type="EMBL" id="CAJHJF010001369">
    <property type="protein sequence ID" value="CAD6915488.1"/>
    <property type="molecule type" value="Genomic_DNA"/>
</dbReference>
<proteinExistence type="predicted"/>
<keyword evidence="2" id="KW-1185">Reference proteome</keyword>
<dbReference type="InterPro" id="IPR050081">
    <property type="entry name" value="Ile-tRNA_ligase"/>
</dbReference>
<dbReference type="GO" id="GO:0006428">
    <property type="term" value="P:isoleucyl-tRNA aminoacylation"/>
    <property type="evidence" value="ECO:0007669"/>
    <property type="project" value="TreeGrafter"/>
</dbReference>
<dbReference type="PANTHER" id="PTHR42765">
    <property type="entry name" value="SOLEUCYL-TRNA SYNTHETASE"/>
    <property type="match status" value="1"/>
</dbReference>
<dbReference type="AlphaFoldDB" id="A0A9N8QBW0"/>
<protein>
    <recommendedName>
        <fullName evidence="3">Isoleucine--tRNA ligase</fullName>
    </recommendedName>
</protein>
<accession>A0A9N8QBW0</accession>
<sequence>MNSTQDERWNDASFAAEMESMLKVRDAVLAGLEKARREGHVKSSLAAGVHIDGAPHSALLRLLQNKERELANFFIVSDVSVAGSLQQSAAGGTAQISANLEWSMEFQVQDVEVVLRPASGHKCPRCWTYRRQTTEEEVCGRCHEALRDV</sequence>
<gene>
    <name evidence="1" type="ORF">JKILLFL_G5142</name>
</gene>
<comment type="caution">
    <text evidence="1">The sequence shown here is derived from an EMBL/GenBank/DDBJ whole genome shotgun (WGS) entry which is preliminary data.</text>
</comment>
<organism evidence="1 2">
    <name type="scientific">Tilletia laevis</name>
    <dbReference type="NCBI Taxonomy" id="157183"/>
    <lineage>
        <taxon>Eukaryota</taxon>
        <taxon>Fungi</taxon>
        <taxon>Dikarya</taxon>
        <taxon>Basidiomycota</taxon>
        <taxon>Ustilaginomycotina</taxon>
        <taxon>Exobasidiomycetes</taxon>
        <taxon>Tilletiales</taxon>
        <taxon>Tilletiaceae</taxon>
        <taxon>Tilletia</taxon>
    </lineage>
</organism>
<evidence type="ECO:0000313" key="2">
    <source>
        <dbReference type="Proteomes" id="UP000836404"/>
    </source>
</evidence>
<dbReference type="Proteomes" id="UP000836404">
    <property type="component" value="Unassembled WGS sequence"/>
</dbReference>
<dbReference type="Gene3D" id="1.10.730.20">
    <property type="match status" value="1"/>
</dbReference>